<dbReference type="InParanoid" id="Q2FLU5"/>
<dbReference type="OrthoDB" id="308128at2157"/>
<dbReference type="STRING" id="323259.Mhun_1951"/>
<dbReference type="Proteomes" id="UP000001941">
    <property type="component" value="Chromosome"/>
</dbReference>
<feature type="domain" description="YgjP-like metallopeptidase" evidence="1">
    <location>
        <begin position="267"/>
        <end position="475"/>
    </location>
</feature>
<protein>
    <recommendedName>
        <fullName evidence="1">YgjP-like metallopeptidase domain-containing protein</fullName>
    </recommendedName>
</protein>
<dbReference type="PANTHER" id="PTHR30399:SF1">
    <property type="entry name" value="UTP PYROPHOSPHATASE"/>
    <property type="match status" value="1"/>
</dbReference>
<reference evidence="3" key="1">
    <citation type="journal article" date="2016" name="Stand. Genomic Sci.">
        <title>Complete genome sequence of Methanospirillum hungatei type strain JF1.</title>
        <authorList>
            <person name="Gunsalus R.P."/>
            <person name="Cook L.E."/>
            <person name="Crable B."/>
            <person name="Rohlin L."/>
            <person name="McDonald E."/>
            <person name="Mouttaki H."/>
            <person name="Sieber J.R."/>
            <person name="Poweleit N."/>
            <person name="Zhou H."/>
            <person name="Lapidus A.L."/>
            <person name="Daligault H.E."/>
            <person name="Land M."/>
            <person name="Gilna P."/>
            <person name="Ivanova N."/>
            <person name="Kyrpides N."/>
            <person name="Culley D.E."/>
            <person name="McInerney M.J."/>
        </authorList>
    </citation>
    <scope>NUCLEOTIDE SEQUENCE [LARGE SCALE GENOMIC DNA]</scope>
    <source>
        <strain evidence="3">ATCC 27890 / DSM 864 / NBRC 100397 / JF-1</strain>
    </source>
</reference>
<dbReference type="eggNOG" id="arCOG02625">
    <property type="taxonomic scope" value="Archaea"/>
</dbReference>
<evidence type="ECO:0000313" key="3">
    <source>
        <dbReference type="Proteomes" id="UP000001941"/>
    </source>
</evidence>
<dbReference type="HOGENOM" id="CLU_566981_0_0_2"/>
<dbReference type="CDD" id="cd07344">
    <property type="entry name" value="M48_yhfN_like"/>
    <property type="match status" value="1"/>
</dbReference>
<dbReference type="Pfam" id="PF01863">
    <property type="entry name" value="YgjP-like"/>
    <property type="match status" value="1"/>
</dbReference>
<name>Q2FLU5_METHJ</name>
<dbReference type="InterPro" id="IPR053136">
    <property type="entry name" value="UTP_pyrophosphatase-like"/>
</dbReference>
<evidence type="ECO:0000313" key="2">
    <source>
        <dbReference type="EMBL" id="ABD41662.1"/>
    </source>
</evidence>
<sequence length="481" mass="55143">MQSTFDPEISIEKILLQMNGKAIQVLVSYRKDQNEIQYSPVSDTRIIIQAPYGLSKEELRKGVQNYLTWKGTKPAGTQKPTPSFTGGTIHIRGYDIPYSVVLNPRRKTLYLSIYPDGRVEVENPGNATEEDIKRFLTSEKEWIYREYYCTRPDCPPSREEHTVQINEKPIPYQISRSTRNKRITLKVHGNGTIEVSAPYNAPTDTITAFVESRKSWIAPKIGVQVPEIQQGSILQGGSANTAGGDAGHVTWEGHTIPYTIKRNPRAKRTTIKVNRDREVCVVSPPHGSVTHIHAFMTQNAEWVYTHTIGSVRPLPLKRTYEDGEVFPFLDESITIRIKRGYELSYSRQGDELLITVPADFTDYNSKMAVKQVVSAFFAEQLSLFALPYFTRYGALLNVPIPQIKTRDQKTKWGACTSKSIILNLRLCMAPQRIIEYVVLHELAHKIHPDHSPRFWNTVERMMPDYRERREYLKKHGHEWVL</sequence>
<dbReference type="EMBL" id="CP000254">
    <property type="protein sequence ID" value="ABD41662.1"/>
    <property type="molecule type" value="Genomic_DNA"/>
</dbReference>
<dbReference type="KEGG" id="mhu:Mhun_1951"/>
<gene>
    <name evidence="2" type="ordered locus">Mhun_1951</name>
</gene>
<dbReference type="GeneID" id="3924253"/>
<dbReference type="AlphaFoldDB" id="Q2FLU5"/>
<evidence type="ECO:0000259" key="1">
    <source>
        <dbReference type="Pfam" id="PF01863"/>
    </source>
</evidence>
<accession>Q2FLU5</accession>
<dbReference type="RefSeq" id="WP_011448924.1">
    <property type="nucleotide sequence ID" value="NC_007796.1"/>
</dbReference>
<organism evidence="2 3">
    <name type="scientific">Methanospirillum hungatei JF-1 (strain ATCC 27890 / DSM 864 / NBRC 100397 / JF-1)</name>
    <dbReference type="NCBI Taxonomy" id="323259"/>
    <lineage>
        <taxon>Archaea</taxon>
        <taxon>Methanobacteriati</taxon>
        <taxon>Methanobacteriota</taxon>
        <taxon>Stenosarchaea group</taxon>
        <taxon>Methanomicrobia</taxon>
        <taxon>Methanomicrobiales</taxon>
        <taxon>Methanospirillaceae</taxon>
        <taxon>Methanospirillum</taxon>
    </lineage>
</organism>
<proteinExistence type="predicted"/>
<dbReference type="EnsemblBacteria" id="ABD41662">
    <property type="protein sequence ID" value="ABD41662"/>
    <property type="gene ID" value="Mhun_1951"/>
</dbReference>
<dbReference type="PANTHER" id="PTHR30399">
    <property type="entry name" value="UNCHARACTERIZED PROTEIN YGJP"/>
    <property type="match status" value="1"/>
</dbReference>
<dbReference type="Gene3D" id="3.30.2010.10">
    <property type="entry name" value="Metalloproteases ('zincins'), catalytic domain"/>
    <property type="match status" value="1"/>
</dbReference>
<dbReference type="InterPro" id="IPR002725">
    <property type="entry name" value="YgjP-like_metallopeptidase"/>
</dbReference>
<keyword evidence="3" id="KW-1185">Reference proteome</keyword>